<dbReference type="Pfam" id="PF00005">
    <property type="entry name" value="ABC_tran"/>
    <property type="match status" value="1"/>
</dbReference>
<dbReference type="InterPro" id="IPR017750">
    <property type="entry name" value="ATPase_T1SS"/>
</dbReference>
<dbReference type="PANTHER" id="PTHR24221:SF248">
    <property type="entry name" value="ABC TRANSPORTER TRANSMEMBRANE REGION"/>
    <property type="match status" value="1"/>
</dbReference>
<dbReference type="InterPro" id="IPR039421">
    <property type="entry name" value="Type_1_exporter"/>
</dbReference>
<dbReference type="CDD" id="cd02421">
    <property type="entry name" value="Peptidase_C39_likeD"/>
    <property type="match status" value="1"/>
</dbReference>
<dbReference type="Pfam" id="PF00664">
    <property type="entry name" value="ABC_membrane"/>
    <property type="match status" value="1"/>
</dbReference>
<dbReference type="SMART" id="SM00382">
    <property type="entry name" value="AAA"/>
    <property type="match status" value="1"/>
</dbReference>
<dbReference type="Proteomes" id="UP001595904">
    <property type="component" value="Unassembled WGS sequence"/>
</dbReference>
<dbReference type="NCBIfam" id="TIGR03375">
    <property type="entry name" value="type_I_sec_LssB"/>
    <property type="match status" value="1"/>
</dbReference>
<evidence type="ECO:0000259" key="10">
    <source>
        <dbReference type="PROSITE" id="PS50990"/>
    </source>
</evidence>
<feature type="transmembrane region" description="Helical" evidence="7">
    <location>
        <begin position="400"/>
        <end position="424"/>
    </location>
</feature>
<keyword evidence="12" id="KW-1185">Reference proteome</keyword>
<organism evidence="11 12">
    <name type="scientific">Steroidobacter flavus</name>
    <dbReference type="NCBI Taxonomy" id="1842136"/>
    <lineage>
        <taxon>Bacteria</taxon>
        <taxon>Pseudomonadati</taxon>
        <taxon>Pseudomonadota</taxon>
        <taxon>Gammaproteobacteria</taxon>
        <taxon>Steroidobacterales</taxon>
        <taxon>Steroidobacteraceae</taxon>
        <taxon>Steroidobacter</taxon>
    </lineage>
</organism>
<feature type="domain" description="ABC transmembrane type-1" evidence="9">
    <location>
        <begin position="181"/>
        <end position="459"/>
    </location>
</feature>
<keyword evidence="5 7" id="KW-1133">Transmembrane helix</keyword>
<dbReference type="InterPro" id="IPR017871">
    <property type="entry name" value="ABC_transporter-like_CS"/>
</dbReference>
<keyword evidence="4" id="KW-0067">ATP-binding</keyword>
<dbReference type="InterPro" id="IPR005074">
    <property type="entry name" value="Peptidase_C39"/>
</dbReference>
<evidence type="ECO:0000259" key="9">
    <source>
        <dbReference type="PROSITE" id="PS50929"/>
    </source>
</evidence>
<evidence type="ECO:0000256" key="7">
    <source>
        <dbReference type="SAM" id="Phobius"/>
    </source>
</evidence>
<accession>A0ABV8T0Z7</accession>
<evidence type="ECO:0000313" key="11">
    <source>
        <dbReference type="EMBL" id="MFC4312735.1"/>
    </source>
</evidence>
<dbReference type="InterPro" id="IPR011527">
    <property type="entry name" value="ABC1_TM_dom"/>
</dbReference>
<dbReference type="InterPro" id="IPR003593">
    <property type="entry name" value="AAA+_ATPase"/>
</dbReference>
<comment type="subcellular location">
    <subcellularLocation>
        <location evidence="1">Cell membrane</location>
        <topology evidence="1">Multi-pass membrane protein</topology>
    </subcellularLocation>
</comment>
<dbReference type="InterPro" id="IPR036640">
    <property type="entry name" value="ABC1_TM_sf"/>
</dbReference>
<dbReference type="RefSeq" id="WP_380602381.1">
    <property type="nucleotide sequence ID" value="NZ_JBHSDU010000014.1"/>
</dbReference>
<evidence type="ECO:0000313" key="12">
    <source>
        <dbReference type="Proteomes" id="UP001595904"/>
    </source>
</evidence>
<dbReference type="PANTHER" id="PTHR24221">
    <property type="entry name" value="ATP-BINDING CASSETTE SUB-FAMILY B"/>
    <property type="match status" value="1"/>
</dbReference>
<feature type="transmembrane region" description="Helical" evidence="7">
    <location>
        <begin position="318"/>
        <end position="338"/>
    </location>
</feature>
<evidence type="ECO:0000256" key="6">
    <source>
        <dbReference type="ARBA" id="ARBA00023136"/>
    </source>
</evidence>
<dbReference type="Gene3D" id="3.40.50.300">
    <property type="entry name" value="P-loop containing nucleotide triphosphate hydrolases"/>
    <property type="match status" value="1"/>
</dbReference>
<name>A0ABV8T0Z7_9GAMM</name>
<keyword evidence="2 7" id="KW-0812">Transmembrane</keyword>
<keyword evidence="6 7" id="KW-0472">Membrane</keyword>
<feature type="domain" description="ABC transporter" evidence="8">
    <location>
        <begin position="493"/>
        <end position="728"/>
    </location>
</feature>
<evidence type="ECO:0000256" key="3">
    <source>
        <dbReference type="ARBA" id="ARBA00022741"/>
    </source>
</evidence>
<evidence type="ECO:0000256" key="5">
    <source>
        <dbReference type="ARBA" id="ARBA00022989"/>
    </source>
</evidence>
<dbReference type="PROSITE" id="PS50893">
    <property type="entry name" value="ABC_TRANSPORTER_2"/>
    <property type="match status" value="1"/>
</dbReference>
<dbReference type="PROSITE" id="PS50929">
    <property type="entry name" value="ABC_TM1F"/>
    <property type="match status" value="1"/>
</dbReference>
<dbReference type="PROSITE" id="PS00211">
    <property type="entry name" value="ABC_TRANSPORTER_1"/>
    <property type="match status" value="1"/>
</dbReference>
<evidence type="ECO:0000259" key="8">
    <source>
        <dbReference type="PROSITE" id="PS50893"/>
    </source>
</evidence>
<protein>
    <submittedName>
        <fullName evidence="11">Type I secretion system permease/ATPase</fullName>
    </submittedName>
</protein>
<comment type="caution">
    <text evidence="11">The sequence shown here is derived from an EMBL/GenBank/DDBJ whole genome shotgun (WGS) entry which is preliminary data.</text>
</comment>
<dbReference type="CDD" id="cd18587">
    <property type="entry name" value="ABC_6TM_LapB_like"/>
    <property type="match status" value="1"/>
</dbReference>
<dbReference type="InterPro" id="IPR027417">
    <property type="entry name" value="P-loop_NTPase"/>
</dbReference>
<reference evidence="12" key="1">
    <citation type="journal article" date="2019" name="Int. J. Syst. Evol. Microbiol.">
        <title>The Global Catalogue of Microorganisms (GCM) 10K type strain sequencing project: providing services to taxonomists for standard genome sequencing and annotation.</title>
        <authorList>
            <consortium name="The Broad Institute Genomics Platform"/>
            <consortium name="The Broad Institute Genome Sequencing Center for Infectious Disease"/>
            <person name="Wu L."/>
            <person name="Ma J."/>
        </authorList>
    </citation>
    <scope>NUCLEOTIDE SEQUENCE [LARGE SCALE GENOMIC DNA]</scope>
    <source>
        <strain evidence="12">CGMCC 1.10759</strain>
    </source>
</reference>
<dbReference type="EMBL" id="JBHSDU010000014">
    <property type="protein sequence ID" value="MFC4312735.1"/>
    <property type="molecule type" value="Genomic_DNA"/>
</dbReference>
<sequence>MQSARQSIVEAVVPIEDWEIPATAPRGCDPLLACLVHVTGLFGKPWSSEALTAGLPLPDHGLTPELFVRAATRAGLSAQIIRRTLEDISSLALPAVVLLNERRACVLIDTDNTGRLQLLQPESGGVRETTLAELNSCYSGAVIFVRPRIKLDARSEHSAAPRAKHWFWNTIAQCWPIYAEVLIASLLINLFALFMPFFTMNVYDRVVPNLAVETLWVLTIGVCIVFAFDLLMRTLRAYFIDVAGKRVDVVLSAQLFSKVLGLRMADRPASVGAFANNVQEFESLREFVTSATITTLVDLPFAVLFIVVMAWIGGPIAWVPLIAFPLIVGFGIALQGPLSRSIQESFRHAAQRQATLIETLAGLETIKGQRAEGPAQRRWEQAVSHLAMLGLRTRLLSNTVINFSAFVQQMAYVAVVVWGVHLIAAEQLTVGGLIACTLLVGRVLAPLSQIAGLLTRYHHARTALASINRIMHLPEERPAEHELVSRPRLQGAIEFRDVTFKYPGQDLTALANVSFRIAPGERVALIGRIGSGKTTIEKLVLGLHTPTAGSILIDGIESRQIDPVELRRDVGYVPQDIVLFYGSVRDNIVLGAPRIEDESMLRAAEQAGVTEFVNSHPRGFAMPVGERGEAVSGGQRQAIAIARAYLLQPPILLFDEPSNAMDNRTEEQFKARLAGQLDGRTLLLITHRASLLSLVNRIIVIEAGRVAADGPRDQVLAALAGGKIGAGSR</sequence>
<feature type="transmembrane region" description="Helical" evidence="7">
    <location>
        <begin position="210"/>
        <end position="231"/>
    </location>
</feature>
<feature type="transmembrane region" description="Helical" evidence="7">
    <location>
        <begin position="177"/>
        <end position="198"/>
    </location>
</feature>
<dbReference type="Pfam" id="PF03412">
    <property type="entry name" value="Peptidase_C39"/>
    <property type="match status" value="1"/>
</dbReference>
<proteinExistence type="predicted"/>
<dbReference type="Gene3D" id="1.20.1560.10">
    <property type="entry name" value="ABC transporter type 1, transmembrane domain"/>
    <property type="match status" value="1"/>
</dbReference>
<dbReference type="SUPFAM" id="SSF90123">
    <property type="entry name" value="ABC transporter transmembrane region"/>
    <property type="match status" value="1"/>
</dbReference>
<gene>
    <name evidence="11" type="ORF">ACFPN2_26860</name>
</gene>
<feature type="transmembrane region" description="Helical" evidence="7">
    <location>
        <begin position="287"/>
        <end position="312"/>
    </location>
</feature>
<keyword evidence="3" id="KW-0547">Nucleotide-binding</keyword>
<dbReference type="CDD" id="cd03245">
    <property type="entry name" value="ABCC_bacteriocin_exporters"/>
    <property type="match status" value="1"/>
</dbReference>
<dbReference type="InterPro" id="IPR003439">
    <property type="entry name" value="ABC_transporter-like_ATP-bd"/>
</dbReference>
<evidence type="ECO:0000256" key="1">
    <source>
        <dbReference type="ARBA" id="ARBA00004651"/>
    </source>
</evidence>
<feature type="domain" description="Peptidase C39" evidence="10">
    <location>
        <begin position="23"/>
        <end position="145"/>
    </location>
</feature>
<dbReference type="PROSITE" id="PS50990">
    <property type="entry name" value="PEPTIDASE_C39"/>
    <property type="match status" value="1"/>
</dbReference>
<evidence type="ECO:0000256" key="4">
    <source>
        <dbReference type="ARBA" id="ARBA00022840"/>
    </source>
</evidence>
<dbReference type="Gene3D" id="3.90.70.10">
    <property type="entry name" value="Cysteine proteinases"/>
    <property type="match status" value="1"/>
</dbReference>
<evidence type="ECO:0000256" key="2">
    <source>
        <dbReference type="ARBA" id="ARBA00022692"/>
    </source>
</evidence>
<dbReference type="SUPFAM" id="SSF52540">
    <property type="entry name" value="P-loop containing nucleoside triphosphate hydrolases"/>
    <property type="match status" value="1"/>
</dbReference>